<dbReference type="SMART" id="SM00289">
    <property type="entry name" value="WR1"/>
    <property type="match status" value="7"/>
</dbReference>
<reference evidence="3" key="1">
    <citation type="submission" date="2016-11" db="UniProtKB">
        <authorList>
            <consortium name="WormBaseParasite"/>
        </authorList>
    </citation>
    <scope>IDENTIFICATION</scope>
</reference>
<accession>A0A1I8B984</accession>
<dbReference type="PANTHER" id="PTHR34150:SF7">
    <property type="entry name" value="PROTEIN CBG10108"/>
    <property type="match status" value="1"/>
</dbReference>
<dbReference type="AlphaFoldDB" id="A0A1I8B984"/>
<dbReference type="PANTHER" id="PTHR34150">
    <property type="entry name" value="PROTEIN CBG08832-RELATED"/>
    <property type="match status" value="1"/>
</dbReference>
<name>A0A1I8B984_MELHA</name>
<proteinExistence type="predicted"/>
<protein>
    <submittedName>
        <fullName evidence="3">CC domain-containing protein</fullName>
    </submittedName>
</protein>
<evidence type="ECO:0000313" key="2">
    <source>
        <dbReference type="Proteomes" id="UP000095281"/>
    </source>
</evidence>
<dbReference type="Pfam" id="PF04942">
    <property type="entry name" value="CC"/>
    <property type="match status" value="1"/>
</dbReference>
<evidence type="ECO:0000313" key="3">
    <source>
        <dbReference type="WBParaSite" id="MhA1_Contig1595.frz3.fgene2"/>
    </source>
</evidence>
<sequence>MPVIGGLCHLDSPDVHIGGKQTQFFLRCEPISESALGEGVWVVKSKNIGLPTTTTTNIPRIPAAALIKSEQQQIRKISSPKMSSYICDLVSDAYEHGFCSVSENCLQPVYTDRNAFLQCDSTTRRWNKKHCQPSFNFDFERQACIAHTVVKQGHHHFRQFPEYIDIICLNTLCSKNDPCYCCFFKNKNKQKDNLLTNYLNVFHLLGATETIQNSNFDNNFNYQKQNKLKEKPSFILFLLQNDFNSFNNIPQNNILKNPTTSESTNSLNKENHQNCQNSLNSYIRCGDLNQCPPGFICKDLIKICCPSTQPNLSSELQHRRVPKWMQIPNENNQQKIKLRKRIGRSCFCNDCLPCMPFSLLAADSDMLSMNLLTNNNDFCPGGGPPIASCSTTGLCAPPMQCLQPGICCVMPQVLSPPPSPLQQNYACPGGLPVLGQCIDGRCMSPAVCSTPANVCCAQTIVPTAIPATVCPDGTQAAGACVNGQCGAGFTCNQGLCCSNSSQTPRCLDGSQSIGACIQGRCGTGYTCTTGNICCPSQLNPCPPGQVSIGLAVNGRCPTGYTLISGQCCGTQSSQLLISCPQIDSSGPCDKNQQCSEPGFACDKANNWCCPQVFENEDPIGPCIEGEGGTRLCPEGYACVGDGEGECKRLDTGTCAPEEQLGPCGPNNECPAGYECIEGFCCRIDNGGRNGNIRRYRRGTTKSIVLQLIKNNSADREVHTN</sequence>
<dbReference type="InterPro" id="IPR007026">
    <property type="entry name" value="CC_domain"/>
</dbReference>
<dbReference type="Proteomes" id="UP000095281">
    <property type="component" value="Unplaced"/>
</dbReference>
<dbReference type="InterPro" id="IPR006150">
    <property type="entry name" value="Cys_repeat_1"/>
</dbReference>
<dbReference type="OMA" id="DATNPQC"/>
<dbReference type="WBParaSite" id="MhA1_Contig1595.frz3.fgene2">
    <property type="protein sequence ID" value="MhA1_Contig1595.frz3.fgene2"/>
    <property type="gene ID" value="MhA1_Contig1595.frz3.fgene2"/>
</dbReference>
<keyword evidence="2" id="KW-1185">Reference proteome</keyword>
<feature type="domain" description="CC" evidence="1">
    <location>
        <begin position="547"/>
        <end position="569"/>
    </location>
</feature>
<organism evidence="2 3">
    <name type="scientific">Meloidogyne hapla</name>
    <name type="common">Root-knot nematode worm</name>
    <dbReference type="NCBI Taxonomy" id="6305"/>
    <lineage>
        <taxon>Eukaryota</taxon>
        <taxon>Metazoa</taxon>
        <taxon>Ecdysozoa</taxon>
        <taxon>Nematoda</taxon>
        <taxon>Chromadorea</taxon>
        <taxon>Rhabditida</taxon>
        <taxon>Tylenchina</taxon>
        <taxon>Tylenchomorpha</taxon>
        <taxon>Tylenchoidea</taxon>
        <taxon>Meloidogynidae</taxon>
        <taxon>Meloidogyninae</taxon>
        <taxon>Meloidogyne</taxon>
    </lineage>
</organism>
<evidence type="ECO:0000259" key="1">
    <source>
        <dbReference type="Pfam" id="PF04942"/>
    </source>
</evidence>